<gene>
    <name evidence="1" type="ORF">CHS0354_037899</name>
</gene>
<comment type="caution">
    <text evidence="1">The sequence shown here is derived from an EMBL/GenBank/DDBJ whole genome shotgun (WGS) entry which is preliminary data.</text>
</comment>
<accession>A0AAE0W9C1</accession>
<evidence type="ECO:0000313" key="2">
    <source>
        <dbReference type="Proteomes" id="UP001195483"/>
    </source>
</evidence>
<dbReference type="Proteomes" id="UP001195483">
    <property type="component" value="Unassembled WGS sequence"/>
</dbReference>
<name>A0AAE0W9C1_9BIVA</name>
<dbReference type="AlphaFoldDB" id="A0AAE0W9C1"/>
<keyword evidence="2" id="KW-1185">Reference proteome</keyword>
<sequence>MFFKHRESSEDFKNICNYLLTVEIGKRKRDWENAREKNARGRMNELAKTQNQLDDLQTAIETFQDLDLEDKGDLTKAIATFELGRTEKGSNWPRIQHLIGRYGDLERRISMFDPTKVSVEIYEDVLGILQPHTKDSASTANPAVGMFYAWAYQTSEKMLHTCSSSD</sequence>
<proteinExistence type="predicted"/>
<organism evidence="1 2">
    <name type="scientific">Potamilus streckersoni</name>
    <dbReference type="NCBI Taxonomy" id="2493646"/>
    <lineage>
        <taxon>Eukaryota</taxon>
        <taxon>Metazoa</taxon>
        <taxon>Spiralia</taxon>
        <taxon>Lophotrochozoa</taxon>
        <taxon>Mollusca</taxon>
        <taxon>Bivalvia</taxon>
        <taxon>Autobranchia</taxon>
        <taxon>Heteroconchia</taxon>
        <taxon>Palaeoheterodonta</taxon>
        <taxon>Unionida</taxon>
        <taxon>Unionoidea</taxon>
        <taxon>Unionidae</taxon>
        <taxon>Ambleminae</taxon>
        <taxon>Lampsilini</taxon>
        <taxon>Potamilus</taxon>
    </lineage>
</organism>
<dbReference type="EMBL" id="JAEAOA010002216">
    <property type="protein sequence ID" value="KAK3606226.1"/>
    <property type="molecule type" value="Genomic_DNA"/>
</dbReference>
<protein>
    <submittedName>
        <fullName evidence="1">Uncharacterized protein</fullName>
    </submittedName>
</protein>
<reference evidence="1" key="2">
    <citation type="journal article" date="2021" name="Genome Biol. Evol.">
        <title>Developing a high-quality reference genome for a parasitic bivalve with doubly uniparental inheritance (Bivalvia: Unionida).</title>
        <authorList>
            <person name="Smith C.H."/>
        </authorList>
    </citation>
    <scope>NUCLEOTIDE SEQUENCE</scope>
    <source>
        <strain evidence="1">CHS0354</strain>
        <tissue evidence="1">Mantle</tissue>
    </source>
</reference>
<reference evidence="1" key="3">
    <citation type="submission" date="2023-05" db="EMBL/GenBank/DDBJ databases">
        <authorList>
            <person name="Smith C.H."/>
        </authorList>
    </citation>
    <scope>NUCLEOTIDE SEQUENCE</scope>
    <source>
        <strain evidence="1">CHS0354</strain>
        <tissue evidence="1">Mantle</tissue>
    </source>
</reference>
<evidence type="ECO:0000313" key="1">
    <source>
        <dbReference type="EMBL" id="KAK3606226.1"/>
    </source>
</evidence>
<reference evidence="1" key="1">
    <citation type="journal article" date="2021" name="Genome Biol. Evol.">
        <title>A High-Quality Reference Genome for a Parasitic Bivalve with Doubly Uniparental Inheritance (Bivalvia: Unionida).</title>
        <authorList>
            <person name="Smith C.H."/>
        </authorList>
    </citation>
    <scope>NUCLEOTIDE SEQUENCE</scope>
    <source>
        <strain evidence="1">CHS0354</strain>
    </source>
</reference>